<feature type="compositionally biased region" description="Polar residues" evidence="9">
    <location>
        <begin position="182"/>
        <end position="191"/>
    </location>
</feature>
<dbReference type="GO" id="GO:0000118">
    <property type="term" value="C:histone deacetylase complex"/>
    <property type="evidence" value="ECO:0007669"/>
    <property type="project" value="TreeGrafter"/>
</dbReference>
<dbReference type="SUPFAM" id="SSF51197">
    <property type="entry name" value="Clavaminate synthase-like"/>
    <property type="match status" value="1"/>
</dbReference>
<reference evidence="13" key="2">
    <citation type="journal article" date="2022" name="Hortic Res">
        <title>The genome of Dioscorea zingiberensis sheds light on the biosynthesis, origin and evolution of the medicinally important diosgenin saponins.</title>
        <authorList>
            <person name="Li Y."/>
            <person name="Tan C."/>
            <person name="Li Z."/>
            <person name="Guo J."/>
            <person name="Li S."/>
            <person name="Chen X."/>
            <person name="Wang C."/>
            <person name="Dai X."/>
            <person name="Yang H."/>
            <person name="Song W."/>
            <person name="Hou L."/>
            <person name="Xu J."/>
            <person name="Tong Z."/>
            <person name="Xu A."/>
            <person name="Yuan X."/>
            <person name="Wang W."/>
            <person name="Yang Q."/>
            <person name="Chen L."/>
            <person name="Sun Z."/>
            <person name="Wang K."/>
            <person name="Pan B."/>
            <person name="Chen J."/>
            <person name="Bao Y."/>
            <person name="Liu F."/>
            <person name="Qi X."/>
            <person name="Gang D.R."/>
            <person name="Wen J."/>
            <person name="Li J."/>
        </authorList>
    </citation>
    <scope>NUCLEOTIDE SEQUENCE</scope>
    <source>
        <strain evidence="13">Dzin_1.0</strain>
    </source>
</reference>
<comment type="caution">
    <text evidence="8">Lacks conserved residue(s) required for the propagation of feature annotation.</text>
</comment>
<evidence type="ECO:0000256" key="9">
    <source>
        <dbReference type="SAM" id="MobiDB-lite"/>
    </source>
</evidence>
<dbReference type="InterPro" id="IPR018866">
    <property type="entry name" value="Znf-4CXXC_R1"/>
</dbReference>
<organism evidence="13 14">
    <name type="scientific">Dioscorea zingiberensis</name>
    <dbReference type="NCBI Taxonomy" id="325984"/>
    <lineage>
        <taxon>Eukaryota</taxon>
        <taxon>Viridiplantae</taxon>
        <taxon>Streptophyta</taxon>
        <taxon>Embryophyta</taxon>
        <taxon>Tracheophyta</taxon>
        <taxon>Spermatophyta</taxon>
        <taxon>Magnoliopsida</taxon>
        <taxon>Liliopsida</taxon>
        <taxon>Dioscoreales</taxon>
        <taxon>Dioscoreaceae</taxon>
        <taxon>Dioscorea</taxon>
    </lineage>
</organism>
<evidence type="ECO:0000256" key="5">
    <source>
        <dbReference type="ARBA" id="ARBA00023163"/>
    </source>
</evidence>
<dbReference type="PANTHER" id="PTHR12549:SF38">
    <property type="entry name" value="JMJC DOMAIN-CONTAINING HISTONE DEMETHYLASE 2, ISOFORM A"/>
    <property type="match status" value="1"/>
</dbReference>
<dbReference type="GO" id="GO:0003712">
    <property type="term" value="F:transcription coregulator activity"/>
    <property type="evidence" value="ECO:0007669"/>
    <property type="project" value="TreeGrafter"/>
</dbReference>
<keyword evidence="4" id="KW-0805">Transcription regulation</keyword>
<proteinExistence type="inferred from homology"/>
<dbReference type="SMART" id="SM00558">
    <property type="entry name" value="JmjC"/>
    <property type="match status" value="1"/>
</dbReference>
<keyword evidence="14" id="KW-1185">Reference proteome</keyword>
<dbReference type="InterPro" id="IPR001841">
    <property type="entry name" value="Znf_RING"/>
</dbReference>
<dbReference type="OrthoDB" id="1667110at2759"/>
<dbReference type="PROSITE" id="PS50089">
    <property type="entry name" value="ZF_RING_2"/>
    <property type="match status" value="1"/>
</dbReference>
<gene>
    <name evidence="13" type="ORF">J5N97_005079</name>
</gene>
<dbReference type="PANTHER" id="PTHR12549">
    <property type="entry name" value="JMJC DOMAIN-CONTAINING HISTONE DEMETHYLATION PROTEIN"/>
    <property type="match status" value="1"/>
</dbReference>
<dbReference type="Proteomes" id="UP001085076">
    <property type="component" value="Miscellaneous, Linkage group lg01"/>
</dbReference>
<evidence type="ECO:0000259" key="10">
    <source>
        <dbReference type="PROSITE" id="PS50089"/>
    </source>
</evidence>
<keyword evidence="6" id="KW-0539">Nucleus</keyword>
<comment type="caution">
    <text evidence="13">The sequence shown here is derived from an EMBL/GenBank/DDBJ whole genome shotgun (WGS) entry which is preliminary data.</text>
</comment>
<feature type="domain" description="JmjC" evidence="11">
    <location>
        <begin position="666"/>
        <end position="1066"/>
    </location>
</feature>
<evidence type="ECO:0000256" key="8">
    <source>
        <dbReference type="PROSITE-ProRule" id="PRU01002"/>
    </source>
</evidence>
<name>A0A9D5D9K6_9LILI</name>
<feature type="compositionally biased region" description="Basic and acidic residues" evidence="9">
    <location>
        <begin position="92"/>
        <end position="102"/>
    </location>
</feature>
<dbReference type="AlphaFoldDB" id="A0A9D5D9K6"/>
<keyword evidence="3" id="KW-0479">Metal-binding</keyword>
<feature type="domain" description="WRC" evidence="12">
    <location>
        <begin position="2"/>
        <end position="49"/>
    </location>
</feature>
<evidence type="ECO:0000256" key="4">
    <source>
        <dbReference type="ARBA" id="ARBA00023015"/>
    </source>
</evidence>
<dbReference type="PROSITE" id="PS51667">
    <property type="entry name" value="WRC"/>
    <property type="match status" value="1"/>
</dbReference>
<dbReference type="InterPro" id="IPR003347">
    <property type="entry name" value="JmjC_dom"/>
</dbReference>
<dbReference type="PROSITE" id="PS51184">
    <property type="entry name" value="JMJC"/>
    <property type="match status" value="1"/>
</dbReference>
<evidence type="ECO:0000256" key="2">
    <source>
        <dbReference type="ARBA" id="ARBA00006801"/>
    </source>
</evidence>
<evidence type="ECO:0000256" key="1">
    <source>
        <dbReference type="ARBA" id="ARBA00004123"/>
    </source>
</evidence>
<dbReference type="GO" id="GO:0000785">
    <property type="term" value="C:chromatin"/>
    <property type="evidence" value="ECO:0007669"/>
    <property type="project" value="TreeGrafter"/>
</dbReference>
<evidence type="ECO:0000313" key="13">
    <source>
        <dbReference type="EMBL" id="KAJ0986723.1"/>
    </source>
</evidence>
<evidence type="ECO:0000256" key="3">
    <source>
        <dbReference type="ARBA" id="ARBA00022723"/>
    </source>
</evidence>
<dbReference type="EMBL" id="JAGGNH010000001">
    <property type="protein sequence ID" value="KAJ0986723.1"/>
    <property type="molecule type" value="Genomic_DNA"/>
</dbReference>
<dbReference type="GO" id="GO:0031490">
    <property type="term" value="F:chromatin DNA binding"/>
    <property type="evidence" value="ECO:0007669"/>
    <property type="project" value="TreeGrafter"/>
</dbReference>
<dbReference type="InterPro" id="IPR045109">
    <property type="entry name" value="LSDs-like"/>
</dbReference>
<feature type="compositionally biased region" description="Basic and acidic residues" evidence="9">
    <location>
        <begin position="192"/>
        <end position="202"/>
    </location>
</feature>
<accession>A0A9D5D9K6</accession>
<feature type="domain" description="RING-type" evidence="10">
    <location>
        <begin position="218"/>
        <end position="265"/>
    </location>
</feature>
<comment type="similarity">
    <text evidence="2">Belongs to the JARID1 histone demethylase family.</text>
</comment>
<keyword evidence="5" id="KW-0804">Transcription</keyword>
<dbReference type="Pfam" id="PF10497">
    <property type="entry name" value="zf-4CXXC_R1"/>
    <property type="match status" value="1"/>
</dbReference>
<evidence type="ECO:0000259" key="12">
    <source>
        <dbReference type="PROSITE" id="PS51667"/>
    </source>
</evidence>
<dbReference type="Pfam" id="PF02373">
    <property type="entry name" value="JmjC"/>
    <property type="match status" value="1"/>
</dbReference>
<evidence type="ECO:0000256" key="6">
    <source>
        <dbReference type="ARBA" id="ARBA00023242"/>
    </source>
</evidence>
<sequence length="1107" mass="125950">MDSRSSRCSKMENGESRCSAMAVPGRSFCQRHNAGQRLPRRPFTRSAATAAVGACRGLKEVKERLEVDEGDDEVKEVTESEFLTNLGSKEHGTVEISRDLGRKARNLNDMNDVSKDRGKRDRNSGEGLGEKNRGLVKQELDSGYSEKRARSFHGNSCKRMKDFEKPELGPEKGKRDFREGSENSCDENGSSGKREKSKANLGLKDVRSREAEKVRLACHQCFHSFEQDVVICSNCKRKRYCYKCIAKWYPEQTREDVQVACPVCRGNCNCKACLRAPVDLRIDRQGADDSVRLQNLRYLLHKLLPVLRQIDDEHRSDLIVEAMIQGIQPSDVNIIRSKLDKEERIYCDNCYTSVVDFHRECLKCSYDLCLSCCRELRGGHQPGGIEAFSAYQKFVERTEHQHLFKDGEKKLPGKRFFWESQDALTRNDCAVSLSCSFPDWKANDNGSIPCPPKELGGCGNGLLVLKRNFKANWVVKLLKNAEELTRSLQDLDIHTAFGCPLCDSGCLSAGMNQGNSNVRQAAARDNSHDNLLYCPYAGDLGVNEMEHFQKHWRTGEPVIVRGVLDKTVGLSWDPMVMWRAVREKKSKKFKEEGCVVRAIDCLDWCEVEINIRQFFKGYLEGRVHKNGWPEMLKLKDWPPSNLFEERLPRHGVEFISSLPFHEYTHPKFGSLNLASKTPDGRVKPDLGPKTYIAYGFHEELGRGDSVTKLHCDISDVDRERYQRLDIVFSVCRINVLTHTSEVKMARWQHDMIKEMQKKYREEDMQELYKNDKLLETEAVEEKSGSCEHPKLLDYECNANDDLFNVLENNIKSEENIGPRVESNCTTGGDRSTHNRDLCSHQSKNTVCECQDLSQPGKLTSFSSLSVGGQSFSNQHESNLLTGNETVCTKCDKIPERGLCKSGSIHFNKPGDEDEPLADASGGEKVAVSQTVEPSVGNRNLENRSIPNIGSGGAVWDIFRRQDVPKLIEYLQKHRKEFHHINNLPLDSVIHPVHDQTFFLNERHKRQLKEEFDVEPWTFEQYLGEAVFIPAGCPHQVRNRQSCIKVALDFVSPENIGECVKLTEEFRLLPKTHRAKEDKLEVKKMALYAASSAIREAMELNSRLKLMT</sequence>
<evidence type="ECO:0008006" key="15">
    <source>
        <dbReference type="Google" id="ProtNLM"/>
    </source>
</evidence>
<evidence type="ECO:0000259" key="11">
    <source>
        <dbReference type="PROSITE" id="PS51184"/>
    </source>
</evidence>
<dbReference type="GO" id="GO:0008270">
    <property type="term" value="F:zinc ion binding"/>
    <property type="evidence" value="ECO:0007669"/>
    <property type="project" value="UniProtKB-KW"/>
</dbReference>
<comment type="subcellular location">
    <subcellularLocation>
        <location evidence="1">Nucleus</location>
    </subcellularLocation>
</comment>
<protein>
    <recommendedName>
        <fullName evidence="15">Lysine-specific demethylase JMJ25-like</fullName>
    </recommendedName>
</protein>
<dbReference type="InterPro" id="IPR014977">
    <property type="entry name" value="WRC_dom"/>
</dbReference>
<dbReference type="GO" id="GO:0032454">
    <property type="term" value="F:histone H3K9 demethylase activity"/>
    <property type="evidence" value="ECO:0007669"/>
    <property type="project" value="InterPro"/>
</dbReference>
<reference evidence="13" key="1">
    <citation type="submission" date="2021-03" db="EMBL/GenBank/DDBJ databases">
        <authorList>
            <person name="Li Z."/>
            <person name="Yang C."/>
        </authorList>
    </citation>
    <scope>NUCLEOTIDE SEQUENCE</scope>
    <source>
        <strain evidence="13">Dzin_1.0</strain>
        <tissue evidence="13">Leaf</tissue>
    </source>
</reference>
<feature type="compositionally biased region" description="Basic and acidic residues" evidence="9">
    <location>
        <begin position="159"/>
        <end position="181"/>
    </location>
</feature>
<evidence type="ECO:0000256" key="7">
    <source>
        <dbReference type="PROSITE-ProRule" id="PRU00175"/>
    </source>
</evidence>
<dbReference type="FunFam" id="2.60.120.650:FF:000033">
    <property type="entry name" value="Transcription factor jumonji (JmjC) domain-containing protein"/>
    <property type="match status" value="1"/>
</dbReference>
<dbReference type="Gene3D" id="2.60.120.650">
    <property type="entry name" value="Cupin"/>
    <property type="match status" value="2"/>
</dbReference>
<keyword evidence="7" id="KW-0862">Zinc</keyword>
<feature type="compositionally biased region" description="Basic and acidic residues" evidence="9">
    <location>
        <begin position="112"/>
        <end position="149"/>
    </location>
</feature>
<dbReference type="GO" id="GO:0006357">
    <property type="term" value="P:regulation of transcription by RNA polymerase II"/>
    <property type="evidence" value="ECO:0007669"/>
    <property type="project" value="TreeGrafter"/>
</dbReference>
<keyword evidence="7" id="KW-0863">Zinc-finger</keyword>
<feature type="region of interest" description="Disordered" evidence="9">
    <location>
        <begin position="92"/>
        <end position="202"/>
    </location>
</feature>
<evidence type="ECO:0000313" key="14">
    <source>
        <dbReference type="Proteomes" id="UP001085076"/>
    </source>
</evidence>